<feature type="compositionally biased region" description="Low complexity" evidence="6">
    <location>
        <begin position="538"/>
        <end position="550"/>
    </location>
</feature>
<evidence type="ECO:0000256" key="4">
    <source>
        <dbReference type="ARBA" id="ARBA00022553"/>
    </source>
</evidence>
<dbReference type="FunFam" id="1.25.40.90:FF:000006">
    <property type="entry name" value="Clathrin interactor 1"/>
    <property type="match status" value="1"/>
</dbReference>
<dbReference type="OrthoDB" id="4033880at2759"/>
<organism evidence="8 9">
    <name type="scientific">Mortierella alpina</name>
    <name type="common">Oleaginous fungus</name>
    <name type="synonym">Mortierella renispora</name>
    <dbReference type="NCBI Taxonomy" id="64518"/>
    <lineage>
        <taxon>Eukaryota</taxon>
        <taxon>Fungi</taxon>
        <taxon>Fungi incertae sedis</taxon>
        <taxon>Mucoromycota</taxon>
        <taxon>Mortierellomycotina</taxon>
        <taxon>Mortierellomycetes</taxon>
        <taxon>Mortierellales</taxon>
        <taxon>Mortierellaceae</taxon>
        <taxon>Mortierella</taxon>
    </lineage>
</organism>
<feature type="compositionally biased region" description="Polar residues" evidence="6">
    <location>
        <begin position="551"/>
        <end position="574"/>
    </location>
</feature>
<dbReference type="CDD" id="cd16991">
    <property type="entry name" value="ENTH_Ent1_Ent2"/>
    <property type="match status" value="1"/>
</dbReference>
<comment type="similarity">
    <text evidence="2">Belongs to the epsin family.</text>
</comment>
<proteinExistence type="inferred from homology"/>
<feature type="region of interest" description="Disordered" evidence="6">
    <location>
        <begin position="531"/>
        <end position="574"/>
    </location>
</feature>
<dbReference type="SMART" id="SM00273">
    <property type="entry name" value="ENTH"/>
    <property type="match status" value="1"/>
</dbReference>
<dbReference type="GO" id="GO:0005768">
    <property type="term" value="C:endosome"/>
    <property type="evidence" value="ECO:0007669"/>
    <property type="project" value="TreeGrafter"/>
</dbReference>
<evidence type="ECO:0000256" key="6">
    <source>
        <dbReference type="SAM" id="MobiDB-lite"/>
    </source>
</evidence>
<accession>A0A9P6IYE0</accession>
<dbReference type="GO" id="GO:0007015">
    <property type="term" value="P:actin filament organization"/>
    <property type="evidence" value="ECO:0007669"/>
    <property type="project" value="TreeGrafter"/>
</dbReference>
<evidence type="ECO:0000313" key="9">
    <source>
        <dbReference type="Proteomes" id="UP000738359"/>
    </source>
</evidence>
<feature type="domain" description="ENTH" evidence="7">
    <location>
        <begin position="19"/>
        <end position="151"/>
    </location>
</feature>
<feature type="compositionally biased region" description="Low complexity" evidence="6">
    <location>
        <begin position="422"/>
        <end position="441"/>
    </location>
</feature>
<comment type="subcellular location">
    <subcellularLocation>
        <location evidence="1">Cytoplasm</location>
    </subcellularLocation>
</comment>
<evidence type="ECO:0000313" key="8">
    <source>
        <dbReference type="EMBL" id="KAF9953640.1"/>
    </source>
</evidence>
<evidence type="ECO:0000256" key="1">
    <source>
        <dbReference type="ARBA" id="ARBA00004496"/>
    </source>
</evidence>
<feature type="region of interest" description="Disordered" evidence="6">
    <location>
        <begin position="145"/>
        <end position="187"/>
    </location>
</feature>
<dbReference type="AlphaFoldDB" id="A0A9P6IYE0"/>
<dbReference type="EMBL" id="JAAAHY010001026">
    <property type="protein sequence ID" value="KAF9953640.1"/>
    <property type="molecule type" value="Genomic_DNA"/>
</dbReference>
<sequence length="609" mass="67345">MASATPKYAAKSTLRSIKNFSKGYTDMQAKVREATSNDPWGPSGTQMNELARATFGQQEFLEIMEILDKRMNDKGKNWRHVFKALTVLDYLLHVGSENVVKYARENLYIVKTLKEFQYIDEEGKDQGSNVRQKAKDITALLSDEARLKEERRSRNAMRDRMSGRTPGEDRYGEHTPVYERPGAGDDDRDLQRALEESRRMAQSENTRHSEEDDLQKALELSKKEEQDRLKTVEKYNELSLTEDWEADSKPVNQYEQQNNTDFFGNDFGGQNNGSNNNFDAFSSMNDMNNNNNDNAFLQQQQTGFNNPYLQFQQQQLQQQQLQQQQLMQQQMMQQQLQQQQQMAYLNTMNNPYQQQLMPQMTGAPNIGSNNPFSAFAQKPAMTGQPMNSNNLNSGLNNGLSNGLNSGLNSGLNNGLNSSGFNSGLGNNNTSSNNNNNSNSNNPLGELAFLQSSMTGMPATSQPAVTKAPNAADEKYAHLAMALSNREDGMDTFGNTGQLRVPAHHSFGLNRGPSNGAANPFQAMGGGANNNNSLIDIGNSNSDLNRSNSNNPFQATSQAGGFNSPSQSNSGFLSSHTTGFGAMNGGSFNQFSTGQANNNNSGAYSNNTLF</sequence>
<dbReference type="PROSITE" id="PS50942">
    <property type="entry name" value="ENTH"/>
    <property type="match status" value="1"/>
</dbReference>
<evidence type="ECO:0000256" key="5">
    <source>
        <dbReference type="ARBA" id="ARBA00023121"/>
    </source>
</evidence>
<feature type="region of interest" description="Disordered" evidence="6">
    <location>
        <begin position="422"/>
        <end position="444"/>
    </location>
</feature>
<keyword evidence="3" id="KW-0963">Cytoplasm</keyword>
<gene>
    <name evidence="8" type="ORF">BGZ70_000160</name>
</gene>
<dbReference type="SUPFAM" id="SSF48464">
    <property type="entry name" value="ENTH/VHS domain"/>
    <property type="match status" value="1"/>
</dbReference>
<dbReference type="GO" id="GO:0005886">
    <property type="term" value="C:plasma membrane"/>
    <property type="evidence" value="ECO:0007669"/>
    <property type="project" value="TreeGrafter"/>
</dbReference>
<name>A0A9P6IYE0_MORAP</name>
<dbReference type="SMART" id="SM00726">
    <property type="entry name" value="UIM"/>
    <property type="match status" value="2"/>
</dbReference>
<dbReference type="Proteomes" id="UP000738359">
    <property type="component" value="Unassembled WGS sequence"/>
</dbReference>
<keyword evidence="4" id="KW-0597">Phosphoprotein</keyword>
<keyword evidence="9" id="KW-1185">Reference proteome</keyword>
<keyword evidence="5" id="KW-0446">Lipid-binding</keyword>
<dbReference type="PANTHER" id="PTHR12276">
    <property type="entry name" value="EPSIN/ENT-RELATED"/>
    <property type="match status" value="1"/>
</dbReference>
<evidence type="ECO:0000259" key="7">
    <source>
        <dbReference type="PROSITE" id="PS50942"/>
    </source>
</evidence>
<dbReference type="GO" id="GO:0030125">
    <property type="term" value="C:clathrin vesicle coat"/>
    <property type="evidence" value="ECO:0007669"/>
    <property type="project" value="TreeGrafter"/>
</dbReference>
<reference evidence="8" key="1">
    <citation type="journal article" date="2020" name="Fungal Divers.">
        <title>Resolving the Mortierellaceae phylogeny through synthesis of multi-gene phylogenetics and phylogenomics.</title>
        <authorList>
            <person name="Vandepol N."/>
            <person name="Liber J."/>
            <person name="Desiro A."/>
            <person name="Na H."/>
            <person name="Kennedy M."/>
            <person name="Barry K."/>
            <person name="Grigoriev I.V."/>
            <person name="Miller A.N."/>
            <person name="O'Donnell K."/>
            <person name="Stajich J.E."/>
            <person name="Bonito G."/>
        </authorList>
    </citation>
    <scope>NUCLEOTIDE SEQUENCE</scope>
    <source>
        <strain evidence="8">CK1249</strain>
    </source>
</reference>
<dbReference type="GO" id="GO:0005543">
    <property type="term" value="F:phospholipid binding"/>
    <property type="evidence" value="ECO:0007669"/>
    <property type="project" value="TreeGrafter"/>
</dbReference>
<dbReference type="GO" id="GO:0006897">
    <property type="term" value="P:endocytosis"/>
    <property type="evidence" value="ECO:0007669"/>
    <property type="project" value="TreeGrafter"/>
</dbReference>
<dbReference type="Pfam" id="PF01417">
    <property type="entry name" value="ENTH"/>
    <property type="match status" value="1"/>
</dbReference>
<comment type="caution">
    <text evidence="8">The sequence shown here is derived from an EMBL/GenBank/DDBJ whole genome shotgun (WGS) entry which is preliminary data.</text>
</comment>
<dbReference type="InterPro" id="IPR013809">
    <property type="entry name" value="ENTH"/>
</dbReference>
<dbReference type="PANTHER" id="PTHR12276:SF110">
    <property type="entry name" value="EPSIN-1-RELATED"/>
    <property type="match status" value="1"/>
</dbReference>
<dbReference type="InterPro" id="IPR003903">
    <property type="entry name" value="UIM_dom"/>
</dbReference>
<dbReference type="PROSITE" id="PS50330">
    <property type="entry name" value="UIM"/>
    <property type="match status" value="2"/>
</dbReference>
<protein>
    <recommendedName>
        <fullName evidence="7">ENTH domain-containing protein</fullName>
    </recommendedName>
</protein>
<dbReference type="Gene3D" id="1.25.40.90">
    <property type="match status" value="1"/>
</dbReference>
<evidence type="ECO:0000256" key="3">
    <source>
        <dbReference type="ARBA" id="ARBA00022490"/>
    </source>
</evidence>
<feature type="region of interest" description="Disordered" evidence="6">
    <location>
        <begin position="378"/>
        <end position="397"/>
    </location>
</feature>
<feature type="compositionally biased region" description="Low complexity" evidence="6">
    <location>
        <begin position="387"/>
        <end position="397"/>
    </location>
</feature>
<evidence type="ECO:0000256" key="2">
    <source>
        <dbReference type="ARBA" id="ARBA00010130"/>
    </source>
</evidence>
<dbReference type="InterPro" id="IPR008942">
    <property type="entry name" value="ENTH_VHS"/>
</dbReference>
<dbReference type="GO" id="GO:0030276">
    <property type="term" value="F:clathrin binding"/>
    <property type="evidence" value="ECO:0007669"/>
    <property type="project" value="TreeGrafter"/>
</dbReference>